<gene>
    <name evidence="1" type="ORF">QAD02_016301</name>
</gene>
<comment type="caution">
    <text evidence="1">The sequence shown here is derived from an EMBL/GenBank/DDBJ whole genome shotgun (WGS) entry which is preliminary data.</text>
</comment>
<dbReference type="EMBL" id="CM056742">
    <property type="protein sequence ID" value="KAJ8680514.1"/>
    <property type="molecule type" value="Genomic_DNA"/>
</dbReference>
<accession>A0ACC2PA73</accession>
<evidence type="ECO:0000313" key="2">
    <source>
        <dbReference type="Proteomes" id="UP001239111"/>
    </source>
</evidence>
<name>A0ACC2PA73_9HYME</name>
<proteinExistence type="predicted"/>
<sequence length="364" mass="41311">MILQQTVVPPYIDIILFVVLLVAFSSDTYHHSNHIGRSIQDSLMMLSVCLLIFILFILFYKMIIIFSELLRGHVENAHDLISLLTNLNFNSHSWILISITVCSLLLQSINLNQNIYRASLDIVTSSPLTMCWAFFSSLILVDLINMFHCRVSTVATIFSSGGLDPGTAMACSYFYGYLKILLPASGGIDRKGILHAMETYEGNHNVKIPVKKLFILIPSSSYIPPDLREISSDWLESAQMLDTVAIDRAGVKNRTYHNTIYILHSKGPNEKKTGIAIHLAVEGATPLKTFSETQHSVHRYAPLYREFNQEIIHNFYTTLKDLLEDNPDCRDYCELVYYEDNVDGHHVNPAHVLLERLAKYNVRA</sequence>
<reference evidence="1" key="1">
    <citation type="submission" date="2023-04" db="EMBL/GenBank/DDBJ databases">
        <title>A chromosome-level genome assembly of the parasitoid wasp Eretmocerus hayati.</title>
        <authorList>
            <person name="Zhong Y."/>
            <person name="Liu S."/>
            <person name="Liu Y."/>
        </authorList>
    </citation>
    <scope>NUCLEOTIDE SEQUENCE</scope>
    <source>
        <strain evidence="1">ZJU_SS_LIU_2023</strain>
    </source>
</reference>
<keyword evidence="2" id="KW-1185">Reference proteome</keyword>
<organism evidence="1 2">
    <name type="scientific">Eretmocerus hayati</name>
    <dbReference type="NCBI Taxonomy" id="131215"/>
    <lineage>
        <taxon>Eukaryota</taxon>
        <taxon>Metazoa</taxon>
        <taxon>Ecdysozoa</taxon>
        <taxon>Arthropoda</taxon>
        <taxon>Hexapoda</taxon>
        <taxon>Insecta</taxon>
        <taxon>Pterygota</taxon>
        <taxon>Neoptera</taxon>
        <taxon>Endopterygota</taxon>
        <taxon>Hymenoptera</taxon>
        <taxon>Apocrita</taxon>
        <taxon>Proctotrupomorpha</taxon>
        <taxon>Chalcidoidea</taxon>
        <taxon>Aphelinidae</taxon>
        <taxon>Aphelininae</taxon>
        <taxon>Eretmocerus</taxon>
    </lineage>
</organism>
<protein>
    <submittedName>
        <fullName evidence="1">Uncharacterized protein</fullName>
    </submittedName>
</protein>
<evidence type="ECO:0000313" key="1">
    <source>
        <dbReference type="EMBL" id="KAJ8680514.1"/>
    </source>
</evidence>
<dbReference type="Proteomes" id="UP001239111">
    <property type="component" value="Chromosome 2"/>
</dbReference>